<evidence type="ECO:0000313" key="4">
    <source>
        <dbReference type="Proteomes" id="UP000283003"/>
    </source>
</evidence>
<proteinExistence type="predicted"/>
<dbReference type="Proteomes" id="UP000283003">
    <property type="component" value="Unassembled WGS sequence"/>
</dbReference>
<keyword evidence="2" id="KW-1133">Transmembrane helix</keyword>
<organism evidence="3 4">
    <name type="scientific">Croceicoccus ponticola</name>
    <dbReference type="NCBI Taxonomy" id="2217664"/>
    <lineage>
        <taxon>Bacteria</taxon>
        <taxon>Pseudomonadati</taxon>
        <taxon>Pseudomonadota</taxon>
        <taxon>Alphaproteobacteria</taxon>
        <taxon>Sphingomonadales</taxon>
        <taxon>Erythrobacteraceae</taxon>
        <taxon>Croceicoccus</taxon>
    </lineage>
</organism>
<evidence type="ECO:0000256" key="2">
    <source>
        <dbReference type="SAM" id="Phobius"/>
    </source>
</evidence>
<gene>
    <name evidence="3" type="ORF">EKN06_03470</name>
</gene>
<keyword evidence="4" id="KW-1185">Reference proteome</keyword>
<feature type="transmembrane region" description="Helical" evidence="2">
    <location>
        <begin position="34"/>
        <end position="54"/>
    </location>
</feature>
<feature type="region of interest" description="Disordered" evidence="1">
    <location>
        <begin position="1"/>
        <end position="29"/>
    </location>
</feature>
<sequence length="94" mass="9857">MVEERIIETRTPTGDTHTHTEIIHDRPERSRGGAGWAIFVILALALVVGAFLLMRDSSSEVAKDNAIADAASSVGEAAQNVGEAADAAADKIAE</sequence>
<name>A0A437H0W1_9SPHN</name>
<dbReference type="EMBL" id="RXOL01000001">
    <property type="protein sequence ID" value="RVQ69265.1"/>
    <property type="molecule type" value="Genomic_DNA"/>
</dbReference>
<keyword evidence="2" id="KW-0472">Membrane</keyword>
<accession>A0A437H0W1</accession>
<dbReference type="AlphaFoldDB" id="A0A437H0W1"/>
<dbReference type="RefSeq" id="WP_127611457.1">
    <property type="nucleotide sequence ID" value="NZ_RXOL01000001.1"/>
</dbReference>
<evidence type="ECO:0000256" key="1">
    <source>
        <dbReference type="SAM" id="MobiDB-lite"/>
    </source>
</evidence>
<protein>
    <submittedName>
        <fullName evidence="3">Uncharacterized protein</fullName>
    </submittedName>
</protein>
<comment type="caution">
    <text evidence="3">The sequence shown here is derived from an EMBL/GenBank/DDBJ whole genome shotgun (WGS) entry which is preliminary data.</text>
</comment>
<keyword evidence="2" id="KW-0812">Transmembrane</keyword>
<reference evidence="3 4" key="1">
    <citation type="submission" date="2018-12" db="EMBL/GenBank/DDBJ databases">
        <title>Croceicoccus ponticola sp. nov., a lipolytic bacterium isolated from seawater.</title>
        <authorList>
            <person name="Yoon J.-H."/>
        </authorList>
    </citation>
    <scope>NUCLEOTIDE SEQUENCE [LARGE SCALE GENOMIC DNA]</scope>
    <source>
        <strain evidence="3 4">GM-16</strain>
    </source>
</reference>
<feature type="compositionally biased region" description="Basic and acidic residues" evidence="1">
    <location>
        <begin position="16"/>
        <end position="29"/>
    </location>
</feature>
<evidence type="ECO:0000313" key="3">
    <source>
        <dbReference type="EMBL" id="RVQ69265.1"/>
    </source>
</evidence>